<gene>
    <name evidence="2" type="ORF">HMPREF9469_01543</name>
</gene>
<dbReference type="RefSeq" id="WP_007860712.1">
    <property type="nucleotide sequence ID" value="NZ_JH376420.1"/>
</dbReference>
<sequence length="355" mass="40695">MLKVGILTWYYGANYGAKAQAYALQQIVNGLGYEAIMINYRTPKYNKTNILTNLNFKNKKRHPLLVLKGLIRTLKFSYANSLFKESKRVRNAFEIDSLGLDCIIFGSDAIFNIKHWLFSDMYYGVGICDTSKITYSPSCEYLDPNTELSSECIQSLKAMKALSVRDENTQRLIKNNIGKEAIITSDPTIMYDFEDVDCECVLPENFILIYTFSDWRVYEKSLKMFAEEKSCKIVAVGRTCGWADFSIDGASFRLWVTLFRKAQFIFTDSFHGTVFALKNCKEIILCARPDKQDKIRSLLKDAGVSRTFYDGSIDISKYMNEPIDYEVVGEKMGKLKQDSLNYLKESLTLMEGHKI</sequence>
<dbReference type="AlphaFoldDB" id="G5HG31"/>
<dbReference type="InterPro" id="IPR007345">
    <property type="entry name" value="Polysacch_pyruvyl_Trfase"/>
</dbReference>
<dbReference type="PATRIC" id="fig|742733.3.peg.1599"/>
<dbReference type="HOGENOM" id="CLU_025617_1_0_9"/>
<dbReference type="Pfam" id="PF04230">
    <property type="entry name" value="PS_pyruv_trans"/>
    <property type="match status" value="1"/>
</dbReference>
<comment type="caution">
    <text evidence="2">The sequence shown here is derived from an EMBL/GenBank/DDBJ whole genome shotgun (WGS) entry which is preliminary data.</text>
</comment>
<dbReference type="Proteomes" id="UP000003763">
    <property type="component" value="Unassembled WGS sequence"/>
</dbReference>
<evidence type="ECO:0000313" key="2">
    <source>
        <dbReference type="EMBL" id="EHE99675.1"/>
    </source>
</evidence>
<proteinExistence type="predicted"/>
<name>G5HG31_9FIRM</name>
<reference evidence="2 3" key="1">
    <citation type="submission" date="2011-08" db="EMBL/GenBank/DDBJ databases">
        <title>The Genome Sequence of Clostridium citroniae WAL-17108.</title>
        <authorList>
            <consortium name="The Broad Institute Genome Sequencing Platform"/>
            <person name="Earl A."/>
            <person name="Ward D."/>
            <person name="Feldgarden M."/>
            <person name="Gevers D."/>
            <person name="Finegold S.M."/>
            <person name="Summanen P.H."/>
            <person name="Molitoris D.R."/>
            <person name="Vaisanen M.L."/>
            <person name="Daigneault M."/>
            <person name="Allen-Vercoe E."/>
            <person name="Young S.K."/>
            <person name="Zeng Q."/>
            <person name="Gargeya S."/>
            <person name="Fitzgerald M."/>
            <person name="Haas B."/>
            <person name="Abouelleil A."/>
            <person name="Alvarado L."/>
            <person name="Arachchi H.M."/>
            <person name="Berlin A."/>
            <person name="Brown A."/>
            <person name="Chapman S.B."/>
            <person name="Chen Z."/>
            <person name="Dunbar C."/>
            <person name="Freedman E."/>
            <person name="Gearin G."/>
            <person name="Gellesch M."/>
            <person name="Goldberg J."/>
            <person name="Griggs A."/>
            <person name="Gujja S."/>
            <person name="Heiman D."/>
            <person name="Howarth C."/>
            <person name="Larson L."/>
            <person name="Lui A."/>
            <person name="MacDonald P.J.P."/>
            <person name="Montmayeur A."/>
            <person name="Murphy C."/>
            <person name="Neiman D."/>
            <person name="Pearson M."/>
            <person name="Priest M."/>
            <person name="Roberts A."/>
            <person name="Saif S."/>
            <person name="Shea T."/>
            <person name="Shenoy N."/>
            <person name="Sisk P."/>
            <person name="Stolte C."/>
            <person name="Sykes S."/>
            <person name="Wortman J."/>
            <person name="Nusbaum C."/>
            <person name="Birren B."/>
        </authorList>
    </citation>
    <scope>NUCLEOTIDE SEQUENCE [LARGE SCALE GENOMIC DNA]</scope>
    <source>
        <strain evidence="2 3">WAL-17108</strain>
    </source>
</reference>
<dbReference type="EMBL" id="ADLJ01000012">
    <property type="protein sequence ID" value="EHE99675.1"/>
    <property type="molecule type" value="Genomic_DNA"/>
</dbReference>
<feature type="domain" description="Polysaccharide pyruvyl transferase" evidence="1">
    <location>
        <begin position="14"/>
        <end position="285"/>
    </location>
</feature>
<evidence type="ECO:0000259" key="1">
    <source>
        <dbReference type="Pfam" id="PF04230"/>
    </source>
</evidence>
<organism evidence="2 3">
    <name type="scientific">[Clostridium] citroniae WAL-17108</name>
    <dbReference type="NCBI Taxonomy" id="742733"/>
    <lineage>
        <taxon>Bacteria</taxon>
        <taxon>Bacillati</taxon>
        <taxon>Bacillota</taxon>
        <taxon>Clostridia</taxon>
        <taxon>Lachnospirales</taxon>
        <taxon>Lachnospiraceae</taxon>
        <taxon>Enterocloster</taxon>
    </lineage>
</organism>
<evidence type="ECO:0000313" key="3">
    <source>
        <dbReference type="Proteomes" id="UP000003763"/>
    </source>
</evidence>
<protein>
    <recommendedName>
        <fullName evidence="1">Polysaccharide pyruvyl transferase domain-containing protein</fullName>
    </recommendedName>
</protein>
<accession>G5HG31</accession>
<dbReference type="eggNOG" id="COG2327">
    <property type="taxonomic scope" value="Bacteria"/>
</dbReference>